<dbReference type="AlphaFoldDB" id="A0A1I6AIK8"/>
<evidence type="ECO:0000313" key="2">
    <source>
        <dbReference type="Proteomes" id="UP000199137"/>
    </source>
</evidence>
<proteinExistence type="predicted"/>
<accession>A0A1I6AIK8</accession>
<dbReference type="STRING" id="112413.SAMN05421854_11950"/>
<name>A0A1I6AIK8_9PSEU</name>
<organism evidence="1 2">
    <name type="scientific">Amycolatopsis rubida</name>
    <dbReference type="NCBI Taxonomy" id="112413"/>
    <lineage>
        <taxon>Bacteria</taxon>
        <taxon>Bacillati</taxon>
        <taxon>Actinomycetota</taxon>
        <taxon>Actinomycetes</taxon>
        <taxon>Pseudonocardiales</taxon>
        <taxon>Pseudonocardiaceae</taxon>
        <taxon>Amycolatopsis</taxon>
    </lineage>
</organism>
<evidence type="ECO:0000313" key="1">
    <source>
        <dbReference type="EMBL" id="SFQ68493.1"/>
    </source>
</evidence>
<dbReference type="EMBL" id="FOWC01000019">
    <property type="protein sequence ID" value="SFQ68493.1"/>
    <property type="molecule type" value="Genomic_DNA"/>
</dbReference>
<dbReference type="RefSeq" id="WP_208865486.1">
    <property type="nucleotide sequence ID" value="NZ_FOWC01000019.1"/>
</dbReference>
<sequence length="76" mass="8033">MAGQRIGTAPQDTFKIAKDPEFAEKAAGIVGLYLESPGGAIALSIDEKTQVQALDRTQPLLPITFGKTEKRTCGTA</sequence>
<dbReference type="Proteomes" id="UP000199137">
    <property type="component" value="Unassembled WGS sequence"/>
</dbReference>
<protein>
    <submittedName>
        <fullName evidence="1">Uncharacterized protein</fullName>
    </submittedName>
</protein>
<gene>
    <name evidence="1" type="ORF">SAMN05421854_11950</name>
</gene>
<reference evidence="2" key="1">
    <citation type="submission" date="2016-10" db="EMBL/GenBank/DDBJ databases">
        <authorList>
            <person name="Varghese N."/>
            <person name="Submissions S."/>
        </authorList>
    </citation>
    <scope>NUCLEOTIDE SEQUENCE [LARGE SCALE GENOMIC DNA]</scope>
    <source>
        <strain evidence="2">DSM 44637</strain>
    </source>
</reference>